<evidence type="ECO:0000256" key="6">
    <source>
        <dbReference type="ARBA" id="ARBA00022553"/>
    </source>
</evidence>
<keyword evidence="4" id="KW-1003">Cell membrane</keyword>
<feature type="region of interest" description="Disordered" evidence="11">
    <location>
        <begin position="453"/>
        <end position="485"/>
    </location>
</feature>
<evidence type="ECO:0000256" key="1">
    <source>
        <dbReference type="ARBA" id="ARBA00004236"/>
    </source>
</evidence>
<dbReference type="GO" id="GO:0005092">
    <property type="term" value="F:GDP-dissociation inhibitor activity"/>
    <property type="evidence" value="ECO:0007669"/>
    <property type="project" value="TreeGrafter"/>
</dbReference>
<dbReference type="GO" id="GO:0001965">
    <property type="term" value="F:G-protein alpha-subunit binding"/>
    <property type="evidence" value="ECO:0007669"/>
    <property type="project" value="TreeGrafter"/>
</dbReference>
<dbReference type="Gene3D" id="1.25.40.10">
    <property type="entry name" value="Tetratricopeptide repeat domain"/>
    <property type="match status" value="3"/>
</dbReference>
<evidence type="ECO:0000256" key="8">
    <source>
        <dbReference type="ARBA" id="ARBA00022803"/>
    </source>
</evidence>
<comment type="subcellular location">
    <subcellularLocation>
        <location evidence="1">Cell membrane</location>
    </subcellularLocation>
    <subcellularLocation>
        <location evidence="2">Cytoplasm</location>
    </subcellularLocation>
</comment>
<dbReference type="InterPro" id="IPR011990">
    <property type="entry name" value="TPR-like_helical_dom_sf"/>
</dbReference>
<evidence type="ECO:0000313" key="13">
    <source>
        <dbReference type="Proteomes" id="UP000593567"/>
    </source>
</evidence>
<evidence type="ECO:0000256" key="10">
    <source>
        <dbReference type="PROSITE-ProRule" id="PRU00339"/>
    </source>
</evidence>
<evidence type="ECO:0000256" key="2">
    <source>
        <dbReference type="ARBA" id="ARBA00004496"/>
    </source>
</evidence>
<evidence type="ECO:0000256" key="3">
    <source>
        <dbReference type="ARBA" id="ARBA00006600"/>
    </source>
</evidence>
<dbReference type="SMART" id="SM00028">
    <property type="entry name" value="TPR"/>
    <property type="match status" value="5"/>
</dbReference>
<feature type="compositionally biased region" description="Basic and acidic residues" evidence="11">
    <location>
        <begin position="501"/>
        <end position="515"/>
    </location>
</feature>
<dbReference type="InterPro" id="IPR019734">
    <property type="entry name" value="TPR_rpt"/>
</dbReference>
<dbReference type="GO" id="GO:0000132">
    <property type="term" value="P:establishment of mitotic spindle orientation"/>
    <property type="evidence" value="ECO:0007669"/>
    <property type="project" value="TreeGrafter"/>
</dbReference>
<keyword evidence="13" id="KW-1185">Reference proteome</keyword>
<dbReference type="Pfam" id="PF13374">
    <property type="entry name" value="TPR_10"/>
    <property type="match status" value="1"/>
</dbReference>
<feature type="region of interest" description="Disordered" evidence="11">
    <location>
        <begin position="501"/>
        <end position="552"/>
    </location>
</feature>
<protein>
    <submittedName>
        <fullName evidence="12">GPSM2</fullName>
    </submittedName>
</protein>
<dbReference type="Proteomes" id="UP000593567">
    <property type="component" value="Unassembled WGS sequence"/>
</dbReference>
<evidence type="ECO:0000313" key="12">
    <source>
        <dbReference type="EMBL" id="KAF6022583.1"/>
    </source>
</evidence>
<dbReference type="GO" id="GO:0005938">
    <property type="term" value="C:cell cortex"/>
    <property type="evidence" value="ECO:0007669"/>
    <property type="project" value="TreeGrafter"/>
</dbReference>
<dbReference type="InterPro" id="IPR003109">
    <property type="entry name" value="GoLoco_motif"/>
</dbReference>
<feature type="compositionally biased region" description="Low complexity" evidence="11">
    <location>
        <begin position="516"/>
        <end position="544"/>
    </location>
</feature>
<dbReference type="PANTHER" id="PTHR45954">
    <property type="entry name" value="LD33695P"/>
    <property type="match status" value="1"/>
</dbReference>
<gene>
    <name evidence="12" type="ORF">EB796_019108</name>
</gene>
<keyword evidence="9" id="KW-0472">Membrane</keyword>
<dbReference type="OrthoDB" id="286233at2759"/>
<dbReference type="PROSITE" id="PS50005">
    <property type="entry name" value="TPR"/>
    <property type="match status" value="1"/>
</dbReference>
<evidence type="ECO:0000256" key="5">
    <source>
        <dbReference type="ARBA" id="ARBA00022490"/>
    </source>
</evidence>
<name>A0A7J7J970_BUGNE</name>
<organism evidence="12 13">
    <name type="scientific">Bugula neritina</name>
    <name type="common">Brown bryozoan</name>
    <name type="synonym">Sertularia neritina</name>
    <dbReference type="NCBI Taxonomy" id="10212"/>
    <lineage>
        <taxon>Eukaryota</taxon>
        <taxon>Metazoa</taxon>
        <taxon>Spiralia</taxon>
        <taxon>Lophotrochozoa</taxon>
        <taxon>Bryozoa</taxon>
        <taxon>Gymnolaemata</taxon>
        <taxon>Cheilostomatida</taxon>
        <taxon>Flustrina</taxon>
        <taxon>Buguloidea</taxon>
        <taxon>Bugulidae</taxon>
        <taxon>Bugula</taxon>
    </lineage>
</organism>
<comment type="similarity">
    <text evidence="3">Belongs to the GPSM family.</text>
</comment>
<evidence type="ECO:0000256" key="11">
    <source>
        <dbReference type="SAM" id="MobiDB-lite"/>
    </source>
</evidence>
<keyword evidence="8 10" id="KW-0802">TPR repeat</keyword>
<evidence type="ECO:0000256" key="9">
    <source>
        <dbReference type="ARBA" id="ARBA00023136"/>
    </source>
</evidence>
<keyword evidence="6" id="KW-0597">Phosphoprotein</keyword>
<accession>A0A7J7J970</accession>
<proteinExistence type="inferred from homology"/>
<keyword evidence="7" id="KW-0677">Repeat</keyword>
<feature type="repeat" description="TPR" evidence="10">
    <location>
        <begin position="181"/>
        <end position="214"/>
    </location>
</feature>
<dbReference type="AlphaFoldDB" id="A0A7J7J970"/>
<dbReference type="FunFam" id="1.25.40.10:FF:000043">
    <property type="entry name" value="G-protein-signaling modulator 2 isoform X1"/>
    <property type="match status" value="1"/>
</dbReference>
<dbReference type="Pfam" id="PF13424">
    <property type="entry name" value="TPR_12"/>
    <property type="match status" value="2"/>
</dbReference>
<dbReference type="PROSITE" id="PS50877">
    <property type="entry name" value="GOLOCO"/>
    <property type="match status" value="4"/>
</dbReference>
<dbReference type="GO" id="GO:0005886">
    <property type="term" value="C:plasma membrane"/>
    <property type="evidence" value="ECO:0007669"/>
    <property type="project" value="UniProtKB-SubCell"/>
</dbReference>
<dbReference type="SMART" id="SM00390">
    <property type="entry name" value="GoLoco"/>
    <property type="match status" value="4"/>
</dbReference>
<evidence type="ECO:0000256" key="7">
    <source>
        <dbReference type="ARBA" id="ARBA00022737"/>
    </source>
</evidence>
<dbReference type="PROSITE" id="PS50293">
    <property type="entry name" value="TPR_REGION"/>
    <property type="match status" value="1"/>
</dbReference>
<comment type="caution">
    <text evidence="12">The sequence shown here is derived from an EMBL/GenBank/DDBJ whole genome shotgun (WGS) entry which is preliminary data.</text>
</comment>
<reference evidence="12" key="1">
    <citation type="submission" date="2020-06" db="EMBL/GenBank/DDBJ databases">
        <title>Draft genome of Bugula neritina, a colonial animal packing powerful symbionts and potential medicines.</title>
        <authorList>
            <person name="Rayko M."/>
        </authorList>
    </citation>
    <scope>NUCLEOTIDE SEQUENCE [LARGE SCALE GENOMIC DNA]</scope>
    <source>
        <strain evidence="12">Kwan_BN1</strain>
    </source>
</reference>
<keyword evidence="5" id="KW-0963">Cytoplasm</keyword>
<dbReference type="SUPFAM" id="SSF48452">
    <property type="entry name" value="TPR-like"/>
    <property type="match status" value="1"/>
</dbReference>
<dbReference type="Pfam" id="PF02188">
    <property type="entry name" value="GoLoco"/>
    <property type="match status" value="3"/>
</dbReference>
<sequence>MEGSCLQLALEGERLCKSGDCINGVQFFEAAVKSGTDDLKVLSAIYSQLGNAYFYLQQYEKAFEFHKHDLTLTRYVVSLTHGVVSVILGYLCSHDLLYFLLGSHDPGEFPEQVREALMKAVEHYIINLDIVRELGDRPAEGRAAGNLGNTFYLLGNFAEAINYHQQRLAIGKEYGDKPAERRAYSNLGNAHIFLGEFEIAIEYYKKSLQLSKQLGDLALEAQACYSLGNTFTLLRDYQSAIQYHQRHLSIAQELQDKLGQGRAYWSLSNAHTALGNHQRAMHYAQLHLDISRDIGDEAGKAAASASLRDLQIAIGVTSTPNSDPLSKKRNSMDRLDIIQMSPISSENSNDEENFFDMLYKFQGRRLDDQRTSMRLTNGAASHKIEDTKKEQLMDIVAGVQGSRINDQRANFPGLRGNQRNVMSQLLSEGTAGRGGDVPDDNFFDQLMRCQSSRLEEQRTTLPRGEPSATGALRREFGQMSAPTVPDEDFFSMITKLQSNRLDEQRYEFRPDKDSKTGATSAASTSATRSSKTTHTKTTSSTSNKSSDKKKKK</sequence>
<evidence type="ECO:0000256" key="4">
    <source>
        <dbReference type="ARBA" id="ARBA00022475"/>
    </source>
</evidence>
<dbReference type="EMBL" id="VXIV02002832">
    <property type="protein sequence ID" value="KAF6022583.1"/>
    <property type="molecule type" value="Genomic_DNA"/>
</dbReference>
<dbReference type="PANTHER" id="PTHR45954:SF1">
    <property type="entry name" value="LD33695P"/>
    <property type="match status" value="1"/>
</dbReference>
<dbReference type="InterPro" id="IPR052386">
    <property type="entry name" value="GPSM"/>
</dbReference>